<dbReference type="EMBL" id="VNHK01000003">
    <property type="protein sequence ID" value="TYO93157.1"/>
    <property type="molecule type" value="Genomic_DNA"/>
</dbReference>
<comment type="caution">
    <text evidence="1">The sequence shown here is derived from an EMBL/GenBank/DDBJ whole genome shotgun (WGS) entry which is preliminary data.</text>
</comment>
<reference evidence="1 2" key="1">
    <citation type="submission" date="2019-07" db="EMBL/GenBank/DDBJ databases">
        <title>Genomic Encyclopedia of Archaeal and Bacterial Type Strains, Phase II (KMG-II): from individual species to whole genera.</title>
        <authorList>
            <person name="Goeker M."/>
        </authorList>
    </citation>
    <scope>NUCLEOTIDE SEQUENCE [LARGE SCALE GENOMIC DNA]</scope>
    <source>
        <strain evidence="1 2">DSM 14571</strain>
    </source>
</reference>
<gene>
    <name evidence="1" type="ORF">LX74_01222</name>
</gene>
<dbReference type="InterPro" id="IPR005901">
    <property type="entry name" value="GLPGLI"/>
</dbReference>
<accession>A0ABY3NJ29</accession>
<proteinExistence type="predicted"/>
<dbReference type="Proteomes" id="UP000324513">
    <property type="component" value="Unassembled WGS sequence"/>
</dbReference>
<sequence length="294" mass="33950">MLFLLFTPNAMNSTKKISILISFFLFALFYSQTDKKDSLIASFTYLVKAKLYKSTPDQVFEELFSLQVLKDRAFFISEKSMKYDSTFQSEFQKATVGGTTRIDFSGKSFPKTKFPYTILQTNQNNQYFERAGMSLLSYKEPVINNWKLVDESKTIQSFNCRKAEINYNGRNWTAWYTTDIPLAYGPYKFTGLPGLIIKISDQSGDYDFELVKSIPSSQLKGKMLAIEKRRYENANITTMSGLREAKKNFVNNMVGTLQSMETTIAPESRETFRNIQLQKQKSFNDENTIERIKS</sequence>
<organism evidence="1 2">
    <name type="scientific">Elizabethkingia miricola</name>
    <name type="common">Chryseobacterium miricola</name>
    <dbReference type="NCBI Taxonomy" id="172045"/>
    <lineage>
        <taxon>Bacteria</taxon>
        <taxon>Pseudomonadati</taxon>
        <taxon>Bacteroidota</taxon>
        <taxon>Flavobacteriia</taxon>
        <taxon>Flavobacteriales</taxon>
        <taxon>Weeksellaceae</taxon>
        <taxon>Elizabethkingia</taxon>
    </lineage>
</organism>
<keyword evidence="2" id="KW-1185">Reference proteome</keyword>
<dbReference type="RefSeq" id="WP_081278408.1">
    <property type="nucleotide sequence ID" value="NZ_FLSS01000021.1"/>
</dbReference>
<dbReference type="NCBIfam" id="TIGR01200">
    <property type="entry name" value="GLPGLI"/>
    <property type="match status" value="1"/>
</dbReference>
<name>A0ABY3NJ29_ELIMR</name>
<dbReference type="Pfam" id="PF09697">
    <property type="entry name" value="Porph_ging"/>
    <property type="match status" value="1"/>
</dbReference>
<protein>
    <submittedName>
        <fullName evidence="1">GLPGLI family protein</fullName>
    </submittedName>
</protein>
<evidence type="ECO:0000313" key="2">
    <source>
        <dbReference type="Proteomes" id="UP000324513"/>
    </source>
</evidence>
<evidence type="ECO:0000313" key="1">
    <source>
        <dbReference type="EMBL" id="TYO93157.1"/>
    </source>
</evidence>